<dbReference type="SUPFAM" id="SSF53335">
    <property type="entry name" value="S-adenosyl-L-methionine-dependent methyltransferases"/>
    <property type="match status" value="1"/>
</dbReference>
<evidence type="ECO:0000313" key="7">
    <source>
        <dbReference type="Proteomes" id="UP000320338"/>
    </source>
</evidence>
<evidence type="ECO:0000256" key="3">
    <source>
        <dbReference type="ARBA" id="ARBA00022679"/>
    </source>
</evidence>
<comment type="similarity">
    <text evidence="1">Belongs to the eukaryotic/archaeal PrmC-related family.</text>
</comment>
<dbReference type="NCBIfam" id="TIGR00537">
    <property type="entry name" value="hemK_rel_arch"/>
    <property type="match status" value="1"/>
</dbReference>
<dbReference type="GO" id="GO:0008276">
    <property type="term" value="F:protein methyltransferase activity"/>
    <property type="evidence" value="ECO:0007669"/>
    <property type="project" value="TreeGrafter"/>
</dbReference>
<comment type="caution">
    <text evidence="6">The sequence shown here is derived from an EMBL/GenBank/DDBJ whole genome shotgun (WGS) entry which is preliminary data.</text>
</comment>
<dbReference type="GO" id="GO:0008170">
    <property type="term" value="F:N-methyltransferase activity"/>
    <property type="evidence" value="ECO:0007669"/>
    <property type="project" value="UniProtKB-ARBA"/>
</dbReference>
<dbReference type="GO" id="GO:0008757">
    <property type="term" value="F:S-adenosylmethionine-dependent methyltransferase activity"/>
    <property type="evidence" value="ECO:0007669"/>
    <property type="project" value="TreeGrafter"/>
</dbReference>
<dbReference type="CDD" id="cd02440">
    <property type="entry name" value="AdoMet_MTases"/>
    <property type="match status" value="1"/>
</dbReference>
<keyword evidence="7" id="KW-1185">Reference proteome</keyword>
<keyword evidence="4" id="KW-0949">S-adenosyl-L-methionine</keyword>
<dbReference type="InterPro" id="IPR004557">
    <property type="entry name" value="PrmC-related"/>
</dbReference>
<dbReference type="PANTHER" id="PTHR45875">
    <property type="entry name" value="METHYLTRANSFERASE N6AMT1"/>
    <property type="match status" value="1"/>
</dbReference>
<dbReference type="GO" id="GO:0032259">
    <property type="term" value="P:methylation"/>
    <property type="evidence" value="ECO:0007669"/>
    <property type="project" value="UniProtKB-KW"/>
</dbReference>
<sequence>MTALVGPGPRPDLRLFRPPGVYRAQSDSAVLAEVIRRGGHASGRHVLDVGTGSGALALAASRAGAASVTAVDLSLRSVLATRVNCALHGARVAVRRGDLFAPVAGRRFDLVVANPPYVPAETDDLPRHRSARCWDGGVDGRLVVDRICAAVADHLSADGVLLMVHSAVSGPGATVERLAAAGMTASVVLRTSVPYGPVMRERAALLERRGLAAPGESVEELVVVEARRAR</sequence>
<keyword evidence="2 6" id="KW-0489">Methyltransferase</keyword>
<evidence type="ECO:0000313" key="6">
    <source>
        <dbReference type="EMBL" id="GEC21607.1"/>
    </source>
</evidence>
<dbReference type="InterPro" id="IPR029063">
    <property type="entry name" value="SAM-dependent_MTases_sf"/>
</dbReference>
<evidence type="ECO:0000259" key="5">
    <source>
        <dbReference type="Pfam" id="PF05175"/>
    </source>
</evidence>
<dbReference type="EMBL" id="BJNG01000036">
    <property type="protein sequence ID" value="GEC21607.1"/>
    <property type="molecule type" value="Genomic_DNA"/>
</dbReference>
<reference evidence="6 7" key="1">
    <citation type="submission" date="2019-06" db="EMBL/GenBank/DDBJ databases">
        <title>Whole genome shotgun sequence of Pseudonocardia hydrocarbonoxydans NBRC 14498.</title>
        <authorList>
            <person name="Hosoyama A."/>
            <person name="Uohara A."/>
            <person name="Ohji S."/>
            <person name="Ichikawa N."/>
        </authorList>
    </citation>
    <scope>NUCLEOTIDE SEQUENCE [LARGE SCALE GENOMIC DNA]</scope>
    <source>
        <strain evidence="6 7">NBRC 14498</strain>
    </source>
</reference>
<proteinExistence type="inferred from homology"/>
<evidence type="ECO:0000256" key="2">
    <source>
        <dbReference type="ARBA" id="ARBA00022603"/>
    </source>
</evidence>
<evidence type="ECO:0000256" key="4">
    <source>
        <dbReference type="ARBA" id="ARBA00022691"/>
    </source>
</evidence>
<dbReference type="InterPro" id="IPR002052">
    <property type="entry name" value="DNA_methylase_N6_adenine_CS"/>
</dbReference>
<dbReference type="Gene3D" id="3.40.50.150">
    <property type="entry name" value="Vaccinia Virus protein VP39"/>
    <property type="match status" value="1"/>
</dbReference>
<gene>
    <name evidence="6" type="ORF">PHY01_38900</name>
</gene>
<organism evidence="6 7">
    <name type="scientific">Pseudonocardia hydrocarbonoxydans</name>
    <dbReference type="NCBI Taxonomy" id="76726"/>
    <lineage>
        <taxon>Bacteria</taxon>
        <taxon>Bacillati</taxon>
        <taxon>Actinomycetota</taxon>
        <taxon>Actinomycetes</taxon>
        <taxon>Pseudonocardiales</taxon>
        <taxon>Pseudonocardiaceae</taxon>
        <taxon>Pseudonocardia</taxon>
    </lineage>
</organism>
<dbReference type="Proteomes" id="UP000320338">
    <property type="component" value="Unassembled WGS sequence"/>
</dbReference>
<protein>
    <submittedName>
        <fullName evidence="6">Methyltransferase</fullName>
    </submittedName>
</protein>
<dbReference type="PANTHER" id="PTHR45875:SF1">
    <property type="entry name" value="METHYLTRANSFERASE N6AMT1"/>
    <property type="match status" value="1"/>
</dbReference>
<accession>A0A4Y3WRV9</accession>
<dbReference type="GO" id="GO:0003676">
    <property type="term" value="F:nucleic acid binding"/>
    <property type="evidence" value="ECO:0007669"/>
    <property type="project" value="InterPro"/>
</dbReference>
<dbReference type="InterPro" id="IPR007848">
    <property type="entry name" value="Small_mtfrase_dom"/>
</dbReference>
<feature type="domain" description="Methyltransferase small" evidence="5">
    <location>
        <begin position="19"/>
        <end position="118"/>
    </location>
</feature>
<dbReference type="Pfam" id="PF05175">
    <property type="entry name" value="MTS"/>
    <property type="match status" value="1"/>
</dbReference>
<dbReference type="GO" id="GO:0035657">
    <property type="term" value="C:eRF1 methyltransferase complex"/>
    <property type="evidence" value="ECO:0007669"/>
    <property type="project" value="TreeGrafter"/>
</dbReference>
<name>A0A4Y3WRV9_9PSEU</name>
<dbReference type="OrthoDB" id="8746524at2"/>
<keyword evidence="3 6" id="KW-0808">Transferase</keyword>
<evidence type="ECO:0000256" key="1">
    <source>
        <dbReference type="ARBA" id="ARBA00006149"/>
    </source>
</evidence>
<dbReference type="RefSeq" id="WP_141280425.1">
    <property type="nucleotide sequence ID" value="NZ_BAAARZ010000020.1"/>
</dbReference>
<dbReference type="PROSITE" id="PS00092">
    <property type="entry name" value="N6_MTASE"/>
    <property type="match status" value="1"/>
</dbReference>
<dbReference type="InterPro" id="IPR052190">
    <property type="entry name" value="Euk-Arch_PrmC-MTase"/>
</dbReference>
<dbReference type="AlphaFoldDB" id="A0A4Y3WRV9"/>